<dbReference type="Proteomes" id="UP000008460">
    <property type="component" value="Chromosome"/>
</dbReference>
<dbReference type="PANTHER" id="PTHR39186">
    <property type="entry name" value="DUF2071 FAMILY PROTEIN"/>
    <property type="match status" value="1"/>
</dbReference>
<organism evidence="1 2">
    <name type="scientific">Cellulomonas fimi (strain ATCC 484 / DSM 20113 / JCM 1341 / CCUG 24087 / LMG 16345 / NBRC 15513 / NCIMB 8980 / NCTC 7547 / NRS-133)</name>
    <dbReference type="NCBI Taxonomy" id="590998"/>
    <lineage>
        <taxon>Bacteria</taxon>
        <taxon>Bacillati</taxon>
        <taxon>Actinomycetota</taxon>
        <taxon>Actinomycetes</taxon>
        <taxon>Micrococcales</taxon>
        <taxon>Cellulomonadaceae</taxon>
        <taxon>Cellulomonas</taxon>
    </lineage>
</organism>
<gene>
    <name evidence="1" type="ordered locus">Celf_2089</name>
</gene>
<dbReference type="InterPro" id="IPR018644">
    <property type="entry name" value="DUF2071"/>
</dbReference>
<keyword evidence="2" id="KW-1185">Reference proteome</keyword>
<dbReference type="STRING" id="590998.Celf_2089"/>
<sequence length="253" mass="27271">MSGRSPDAPVRAPASYQRWDGITFLHWPYPPAVVGALLPPGLVVDVLDGAAWVGLTPFAMRDVRVPGLPALPRWSQFLEVNVRTYVRHPASGTDGLWFLTLLCPRRAFVAAMRVLGLPYVHAAGAVVRTTGAVEYAAATDRGRRLRVVVEPGDAVRFPDAWSDAVTGRWNAFTRRAGTLWRVPVEHAPWPLHDAAAPRLRTDLLEACGLPTPSGAPRVSWSPGVDVRVGAPRPVALVHVPHRRGRAAAVGPGG</sequence>
<reference evidence="1 2" key="1">
    <citation type="submission" date="2011-04" db="EMBL/GenBank/DDBJ databases">
        <title>Complete sequence of Cellulomonas fimi ATCC 484.</title>
        <authorList>
            <consortium name="US DOE Joint Genome Institute"/>
            <person name="Lucas S."/>
            <person name="Han J."/>
            <person name="Lapidus A."/>
            <person name="Cheng J.-F."/>
            <person name="Goodwin L."/>
            <person name="Pitluck S."/>
            <person name="Peters L."/>
            <person name="Chertkov O."/>
            <person name="Detter J.C."/>
            <person name="Han C."/>
            <person name="Tapia R."/>
            <person name="Land M."/>
            <person name="Hauser L."/>
            <person name="Kyrpides N."/>
            <person name="Ivanova N."/>
            <person name="Ovchinnikova G."/>
            <person name="Pagani I."/>
            <person name="Mead D."/>
            <person name="Brumm P."/>
            <person name="Woyke T."/>
        </authorList>
    </citation>
    <scope>NUCLEOTIDE SEQUENCE [LARGE SCALE GENOMIC DNA]</scope>
    <source>
        <strain evidence="2">ATCC 484 / DSM 20113 / JCM 1341 / NBRC 15513 / NCIMB 8980 / NCTC 7547</strain>
    </source>
</reference>
<accession>F4H0X0</accession>
<proteinExistence type="predicted"/>
<dbReference type="SUPFAM" id="SSF160104">
    <property type="entry name" value="Acetoacetate decarboxylase-like"/>
    <property type="match status" value="1"/>
</dbReference>
<dbReference type="HOGENOM" id="CLU_081757_1_0_11"/>
<dbReference type="KEGG" id="cfi:Celf_2089"/>
<dbReference type="AlphaFoldDB" id="F4H0X0"/>
<protein>
    <recommendedName>
        <fullName evidence="3">DUF2071 domain-containing protein</fullName>
    </recommendedName>
</protein>
<evidence type="ECO:0000313" key="1">
    <source>
        <dbReference type="EMBL" id="AEE46217.1"/>
    </source>
</evidence>
<name>F4H0X0_CELFA</name>
<dbReference type="PANTHER" id="PTHR39186:SF1">
    <property type="entry name" value="DUF2071 DOMAIN-CONTAINING PROTEIN"/>
    <property type="match status" value="1"/>
</dbReference>
<evidence type="ECO:0000313" key="2">
    <source>
        <dbReference type="Proteomes" id="UP000008460"/>
    </source>
</evidence>
<dbReference type="Pfam" id="PF09844">
    <property type="entry name" value="DUF2071"/>
    <property type="match status" value="1"/>
</dbReference>
<dbReference type="InterPro" id="IPR023375">
    <property type="entry name" value="ADC_dom_sf"/>
</dbReference>
<evidence type="ECO:0008006" key="3">
    <source>
        <dbReference type="Google" id="ProtNLM"/>
    </source>
</evidence>
<dbReference type="eggNOG" id="COG3361">
    <property type="taxonomic scope" value="Bacteria"/>
</dbReference>
<dbReference type="RefSeq" id="WP_013771243.1">
    <property type="nucleotide sequence ID" value="NC_015514.1"/>
</dbReference>
<dbReference type="EMBL" id="CP002666">
    <property type="protein sequence ID" value="AEE46217.1"/>
    <property type="molecule type" value="Genomic_DNA"/>
</dbReference>